<gene>
    <name evidence="1" type="ORF">L6452_21526</name>
</gene>
<evidence type="ECO:0000313" key="1">
    <source>
        <dbReference type="EMBL" id="KAI3714570.1"/>
    </source>
</evidence>
<protein>
    <submittedName>
        <fullName evidence="1">Uncharacterized protein</fullName>
    </submittedName>
</protein>
<dbReference type="EMBL" id="CM042053">
    <property type="protein sequence ID" value="KAI3714570.1"/>
    <property type="molecule type" value="Genomic_DNA"/>
</dbReference>
<comment type="caution">
    <text evidence="1">The sequence shown here is derived from an EMBL/GenBank/DDBJ whole genome shotgun (WGS) entry which is preliminary data.</text>
</comment>
<dbReference type="Proteomes" id="UP001055879">
    <property type="component" value="Linkage Group LG07"/>
</dbReference>
<reference evidence="1 2" key="2">
    <citation type="journal article" date="2022" name="Mol. Ecol. Resour.">
        <title>The genomes of chicory, endive, great burdock and yacon provide insights into Asteraceae paleo-polyploidization history and plant inulin production.</title>
        <authorList>
            <person name="Fan W."/>
            <person name="Wang S."/>
            <person name="Wang H."/>
            <person name="Wang A."/>
            <person name="Jiang F."/>
            <person name="Liu H."/>
            <person name="Zhao H."/>
            <person name="Xu D."/>
            <person name="Zhang Y."/>
        </authorList>
    </citation>
    <scope>NUCLEOTIDE SEQUENCE [LARGE SCALE GENOMIC DNA]</scope>
    <source>
        <strain evidence="2">cv. Niubang</strain>
    </source>
</reference>
<reference evidence="2" key="1">
    <citation type="journal article" date="2022" name="Mol. Ecol. Resour.">
        <title>The genomes of chicory, endive, great burdock and yacon provide insights into Asteraceae palaeo-polyploidization history and plant inulin production.</title>
        <authorList>
            <person name="Fan W."/>
            <person name="Wang S."/>
            <person name="Wang H."/>
            <person name="Wang A."/>
            <person name="Jiang F."/>
            <person name="Liu H."/>
            <person name="Zhao H."/>
            <person name="Xu D."/>
            <person name="Zhang Y."/>
        </authorList>
    </citation>
    <scope>NUCLEOTIDE SEQUENCE [LARGE SCALE GENOMIC DNA]</scope>
    <source>
        <strain evidence="2">cv. Niubang</strain>
    </source>
</reference>
<name>A0ACB9AY66_ARCLA</name>
<proteinExistence type="predicted"/>
<sequence length="678" mass="76651">MSNSPELTGLFARLASQIDIRKHETSDSDQPDDVLVAALNQSLNLSESSRVRVLNTALSLMCFTAPQVFDSVTDYSVNTIVSVLSSSVDCKVLRFCKGEVLRIGGSISAHDCVGVMESCADILGKLKEHGMLSCSLLYAVVRVAAMATQFRYTMQVTPVRVVQSTDGSSHAISKLVHYIPKRISFDNQELQLRLLLWYLDPQILVEDVSQVLLDVVGRPFICLSVELYGKMEWRSIIVCLALSPVMFIETRALLHSWFLLTGLASVLELQVELVSMVLDLLSRPMWWGLSEGVGSKLPFSHAYFLFKHRLFRTLAGPLSCGGFLDLILQIKKSISQTKRSYHATLEYIATTTSTVDHKSTWAMAMNFPDWFYFASLSLLSEKNFSDSYMSRTDEDNQLPAAAAAWYIAWILDPVGDYGLLAEKLEKLSRTFIGKHLSSYQHKKTTGSYEVKLKKAKPNDKTKGASQEYTCQTIELWLQEFQDVYICYYGRLTGSPKLHEVQKIDIPNNVMFRRITLGILLGCSGSLNEDGCELLLHYVATGTVLQSMETQHARLKHRRWNCDRQENRITCIEKCSRKEAVAGACVVFHLTDVAEKMSDSVSGTREIAIDYICQIKLRVVKYLLKCVKRLLQFEIDQNNGVWIEDLHRRVLRWRHQGKDIFHGHKDLDDAINVIASKLP</sequence>
<organism evidence="1 2">
    <name type="scientific">Arctium lappa</name>
    <name type="common">Greater burdock</name>
    <name type="synonym">Lappa major</name>
    <dbReference type="NCBI Taxonomy" id="4217"/>
    <lineage>
        <taxon>Eukaryota</taxon>
        <taxon>Viridiplantae</taxon>
        <taxon>Streptophyta</taxon>
        <taxon>Embryophyta</taxon>
        <taxon>Tracheophyta</taxon>
        <taxon>Spermatophyta</taxon>
        <taxon>Magnoliopsida</taxon>
        <taxon>eudicotyledons</taxon>
        <taxon>Gunneridae</taxon>
        <taxon>Pentapetalae</taxon>
        <taxon>asterids</taxon>
        <taxon>campanulids</taxon>
        <taxon>Asterales</taxon>
        <taxon>Asteraceae</taxon>
        <taxon>Carduoideae</taxon>
        <taxon>Cardueae</taxon>
        <taxon>Arctiinae</taxon>
        <taxon>Arctium</taxon>
    </lineage>
</organism>
<keyword evidence="2" id="KW-1185">Reference proteome</keyword>
<evidence type="ECO:0000313" key="2">
    <source>
        <dbReference type="Proteomes" id="UP001055879"/>
    </source>
</evidence>
<accession>A0ACB9AY66</accession>